<organism evidence="1 2">
    <name type="scientific">Phialemonium thermophilum</name>
    <dbReference type="NCBI Taxonomy" id="223376"/>
    <lineage>
        <taxon>Eukaryota</taxon>
        <taxon>Fungi</taxon>
        <taxon>Dikarya</taxon>
        <taxon>Ascomycota</taxon>
        <taxon>Pezizomycotina</taxon>
        <taxon>Sordariomycetes</taxon>
        <taxon>Sordariomycetidae</taxon>
        <taxon>Cephalothecales</taxon>
        <taxon>Cephalothecaceae</taxon>
        <taxon>Phialemonium</taxon>
    </lineage>
</organism>
<sequence>MIAGRQRSRSCSKLFPTDAEISSLSKRGGDRDHVRVGPIVGRNLCRAKRTFSHLASFAYVLLITVASHLCFKVEEGKGVDRVCGDTKDMCGRCRSLPCHGYGVFSILQQLVSWAPLHVRNSLSVSRPGCRTRPKWRLSPRPIISCRARVSQRPICSRIWVVPQGLALSRISVADWNFLSCATSDYQKEGVVGYTVENEGKKGNS</sequence>
<protein>
    <submittedName>
        <fullName evidence="1">Uncharacterized protein</fullName>
    </submittedName>
</protein>
<reference evidence="1 2" key="1">
    <citation type="journal article" date="2024" name="Commun. Biol.">
        <title>Comparative genomic analysis of thermophilic fungi reveals convergent evolutionary adaptations and gene losses.</title>
        <authorList>
            <person name="Steindorff A.S."/>
            <person name="Aguilar-Pontes M.V."/>
            <person name="Robinson A.J."/>
            <person name="Andreopoulos B."/>
            <person name="LaButti K."/>
            <person name="Kuo A."/>
            <person name="Mondo S."/>
            <person name="Riley R."/>
            <person name="Otillar R."/>
            <person name="Haridas S."/>
            <person name="Lipzen A."/>
            <person name="Grimwood J."/>
            <person name="Schmutz J."/>
            <person name="Clum A."/>
            <person name="Reid I.D."/>
            <person name="Moisan M.C."/>
            <person name="Butler G."/>
            <person name="Nguyen T.T.M."/>
            <person name="Dewar K."/>
            <person name="Conant G."/>
            <person name="Drula E."/>
            <person name="Henrissat B."/>
            <person name="Hansel C."/>
            <person name="Singer S."/>
            <person name="Hutchinson M.I."/>
            <person name="de Vries R.P."/>
            <person name="Natvig D.O."/>
            <person name="Powell A.J."/>
            <person name="Tsang A."/>
            <person name="Grigoriev I.V."/>
        </authorList>
    </citation>
    <scope>NUCLEOTIDE SEQUENCE [LARGE SCALE GENOMIC DNA]</scope>
    <source>
        <strain evidence="1 2">ATCC 24622</strain>
    </source>
</reference>
<gene>
    <name evidence="1" type="ORF">VTK73DRAFT_4984</name>
</gene>
<name>A0ABR3XYI7_9PEZI</name>
<evidence type="ECO:0000313" key="1">
    <source>
        <dbReference type="EMBL" id="KAL1880814.1"/>
    </source>
</evidence>
<evidence type="ECO:0000313" key="2">
    <source>
        <dbReference type="Proteomes" id="UP001586593"/>
    </source>
</evidence>
<accession>A0ABR3XYI7</accession>
<dbReference type="EMBL" id="JAZHXJ010000028">
    <property type="protein sequence ID" value="KAL1880814.1"/>
    <property type="molecule type" value="Genomic_DNA"/>
</dbReference>
<proteinExistence type="predicted"/>
<keyword evidence="2" id="KW-1185">Reference proteome</keyword>
<comment type="caution">
    <text evidence="1">The sequence shown here is derived from an EMBL/GenBank/DDBJ whole genome shotgun (WGS) entry which is preliminary data.</text>
</comment>
<dbReference type="Proteomes" id="UP001586593">
    <property type="component" value="Unassembled WGS sequence"/>
</dbReference>